<keyword evidence="4" id="KW-0677">Repeat</keyword>
<evidence type="ECO:0000256" key="2">
    <source>
        <dbReference type="ARBA" id="ARBA00022448"/>
    </source>
</evidence>
<keyword evidence="8 9" id="KW-0472">Membrane</keyword>
<feature type="domain" description="ABC transmembrane type-1" evidence="11">
    <location>
        <begin position="683"/>
        <end position="984"/>
    </location>
</feature>
<dbReference type="GO" id="GO:0016020">
    <property type="term" value="C:membrane"/>
    <property type="evidence" value="ECO:0007669"/>
    <property type="project" value="UniProtKB-SubCell"/>
</dbReference>
<name>A0A9P0CRB5_9CUCU</name>
<protein>
    <submittedName>
        <fullName evidence="12">Uncharacterized protein</fullName>
    </submittedName>
</protein>
<accession>A0A9P0CRB5</accession>
<evidence type="ECO:0000313" key="12">
    <source>
        <dbReference type="EMBL" id="CAH1105158.1"/>
    </source>
</evidence>
<dbReference type="InterPro" id="IPR003439">
    <property type="entry name" value="ABC_transporter-like_ATP-bd"/>
</dbReference>
<dbReference type="OrthoDB" id="6500128at2759"/>
<feature type="transmembrane region" description="Helical" evidence="9">
    <location>
        <begin position="232"/>
        <end position="250"/>
    </location>
</feature>
<evidence type="ECO:0000256" key="8">
    <source>
        <dbReference type="ARBA" id="ARBA00023136"/>
    </source>
</evidence>
<dbReference type="AlphaFoldDB" id="A0A9P0CRB5"/>
<dbReference type="InterPro" id="IPR050173">
    <property type="entry name" value="ABC_transporter_C-like"/>
</dbReference>
<dbReference type="Pfam" id="PF00664">
    <property type="entry name" value="ABC_membrane"/>
    <property type="match status" value="2"/>
</dbReference>
<feature type="transmembrane region" description="Helical" evidence="9">
    <location>
        <begin position="686"/>
        <end position="706"/>
    </location>
</feature>
<feature type="domain" description="ABC transporter" evidence="10">
    <location>
        <begin position="403"/>
        <end position="624"/>
    </location>
</feature>
<feature type="transmembrane region" description="Helical" evidence="9">
    <location>
        <begin position="205"/>
        <end position="226"/>
    </location>
</feature>
<keyword evidence="3 9" id="KW-0812">Transmembrane</keyword>
<feature type="transmembrane region" description="Helical" evidence="9">
    <location>
        <begin position="309"/>
        <end position="337"/>
    </location>
</feature>
<dbReference type="Pfam" id="PF00005">
    <property type="entry name" value="ABC_tran"/>
    <property type="match status" value="2"/>
</dbReference>
<dbReference type="InterPro" id="IPR003593">
    <property type="entry name" value="AAA+_ATPase"/>
</dbReference>
<proteinExistence type="predicted"/>
<sequence length="1253" mass="142586">MDSNRRNEKEKNPRTKCSILTLITFFYTFRLFKKGRKKALEDEDIYEIPSWLSSEKLGNELEDTWTTQKKNSKDPSLIRALIMSFGKGFLFLGIIQLAVKTVIIFVQPKALGKVVAYFQPNQKVVTENDLYMYACILIGLNIFSTMYNHNYQQFQIEYCIRARTAVAALIFRKALKLGPNALSNVTMGKIVTLITKDVFAFDTGLMFLNDMWIGVIHIVVITVIIYQRIGSSVFGGIGFYLLIIPLQLFVGRRVTVKRMQAAKKTDERLQLTTETLRNIKTIKMYSWENFFGDKLKELRKSEISYLTPVFYLKAVVLIVASTATSLTFFLMIITYIMTGHYTDAETIYYIQNCYLSLKTYIQVSIPFGIAQCSDLLASLKRITEFLMAEEVVQRITHTRSPRVFMKHVASKIKETEVLRDISFNLEKGVLLITGNLGSGKSSIIKTLLGEYPVTGGQMLIDGTISYAPEEPWLFPSTIKQNILFGHEYDEKRYNEVLNVCALTVDLRRLEKGDQTIVGDGGVNFSKGQQARISLARAVYRNSDIYLLDECLSSLDSKVNGYIFKKCILGFLKDKIVIMVTNNINHVKQVYGNNILYVESGKTQCLEKQKEAIDKRITYYIDDIDMNYFNEDNDINESDIPDIADENTLLIQNQQKIEQKSLYYEEKKVGKVNIRVYLRYYKHAGGILMFVILAVIFIVTQGAASFAEKALSWWVNNEPIVTELIKTNQTNTTEYDIAVHKRQNYLGIYSGMIIGALLLMVLRIYLNFYFALRASKNLHKKMTSSVLSAFMTFFDKHLVGNIINRFSKDIMTMDEHIPKITYETFKNTLAMAGIIYLVVSVNAIFIVPTIFLIIKLIMVQRFYIPTGRAVKRLEASTRSPMIGYINATLEGLSAVRAYDKQDLLISEFDRHQDHFTSASYMVTCTGRFFAFSLDMISTVFSAAVIAKFVIFKGSQAGDVGLAISQAMGLTGLMQWVIRQYTELENNMTGIERVLEYTDIEKENRTKGAFYEDWPSEGKIEYRNVSLIYETSNQKVLKNISFVINPKEKVGIVGRTGAGKSSIISTLFRLYDIEGSIFIDQVDSKVLSLECLRSKMAIISQDPILFSGTIRSNLDPKGDHLDLELWNAITKVNLKTLFMNLDEQITENGCNYSSGQRQLICLARAMVSKNKIIVLDEATANMDPETCRLLQRTIREHFSGCTVLTIAHRLNTVLDCDRVMVVDNGEILEFDTPEALKAKEGGIFYTMIKHSGLNE</sequence>
<organism evidence="12 13">
    <name type="scientific">Psylliodes chrysocephalus</name>
    <dbReference type="NCBI Taxonomy" id="3402493"/>
    <lineage>
        <taxon>Eukaryota</taxon>
        <taxon>Metazoa</taxon>
        <taxon>Ecdysozoa</taxon>
        <taxon>Arthropoda</taxon>
        <taxon>Hexapoda</taxon>
        <taxon>Insecta</taxon>
        <taxon>Pterygota</taxon>
        <taxon>Neoptera</taxon>
        <taxon>Endopterygota</taxon>
        <taxon>Coleoptera</taxon>
        <taxon>Polyphaga</taxon>
        <taxon>Cucujiformia</taxon>
        <taxon>Chrysomeloidea</taxon>
        <taxon>Chrysomelidae</taxon>
        <taxon>Galerucinae</taxon>
        <taxon>Alticini</taxon>
        <taxon>Psylliodes</taxon>
    </lineage>
</organism>
<evidence type="ECO:0000256" key="1">
    <source>
        <dbReference type="ARBA" id="ARBA00004141"/>
    </source>
</evidence>
<keyword evidence="6" id="KW-0067">ATP-binding</keyword>
<feature type="transmembrane region" description="Helical" evidence="9">
    <location>
        <begin position="747"/>
        <end position="771"/>
    </location>
</feature>
<dbReference type="InterPro" id="IPR044726">
    <property type="entry name" value="ABCC_6TM_D2"/>
</dbReference>
<comment type="subcellular location">
    <subcellularLocation>
        <location evidence="1">Membrane</location>
        <topology evidence="1">Multi-pass membrane protein</topology>
    </subcellularLocation>
</comment>
<dbReference type="GO" id="GO:0005524">
    <property type="term" value="F:ATP binding"/>
    <property type="evidence" value="ECO:0007669"/>
    <property type="project" value="UniProtKB-KW"/>
</dbReference>
<evidence type="ECO:0000256" key="5">
    <source>
        <dbReference type="ARBA" id="ARBA00022741"/>
    </source>
</evidence>
<keyword evidence="5" id="KW-0547">Nucleotide-binding</keyword>
<dbReference type="PROSITE" id="PS50893">
    <property type="entry name" value="ABC_TRANSPORTER_2"/>
    <property type="match status" value="2"/>
</dbReference>
<dbReference type="FunFam" id="1.20.1560.10:FF:000014">
    <property type="entry name" value="Multidrug resistance-associated protein member 4"/>
    <property type="match status" value="1"/>
</dbReference>
<dbReference type="SMART" id="SM00382">
    <property type="entry name" value="AAA"/>
    <property type="match status" value="2"/>
</dbReference>
<dbReference type="PROSITE" id="PS50929">
    <property type="entry name" value="ABC_TM1F"/>
    <property type="match status" value="2"/>
</dbReference>
<feature type="transmembrane region" description="Helical" evidence="9">
    <location>
        <begin position="828"/>
        <end position="853"/>
    </location>
</feature>
<dbReference type="EMBL" id="OV651830">
    <property type="protein sequence ID" value="CAH1105158.1"/>
    <property type="molecule type" value="Genomic_DNA"/>
</dbReference>
<feature type="domain" description="ABC transmembrane type-1" evidence="11">
    <location>
        <begin position="91"/>
        <end position="342"/>
    </location>
</feature>
<feature type="transmembrane region" description="Helical" evidence="9">
    <location>
        <begin position="927"/>
        <end position="949"/>
    </location>
</feature>
<dbReference type="Gene3D" id="1.20.1560.10">
    <property type="entry name" value="ABC transporter type 1, transmembrane domain"/>
    <property type="match status" value="2"/>
</dbReference>
<dbReference type="GO" id="GO:0016887">
    <property type="term" value="F:ATP hydrolysis activity"/>
    <property type="evidence" value="ECO:0007669"/>
    <property type="project" value="InterPro"/>
</dbReference>
<evidence type="ECO:0000256" key="3">
    <source>
        <dbReference type="ARBA" id="ARBA00022692"/>
    </source>
</evidence>
<keyword evidence="13" id="KW-1185">Reference proteome</keyword>
<evidence type="ECO:0000259" key="11">
    <source>
        <dbReference type="PROSITE" id="PS50929"/>
    </source>
</evidence>
<dbReference type="Gene3D" id="3.40.50.300">
    <property type="entry name" value="P-loop containing nucleotide triphosphate hydrolases"/>
    <property type="match status" value="2"/>
</dbReference>
<feature type="domain" description="ABC transporter" evidence="10">
    <location>
        <begin position="1018"/>
        <end position="1247"/>
    </location>
</feature>
<dbReference type="FunFam" id="3.40.50.300:FF:000973">
    <property type="entry name" value="Multidrug resistance-associated protein 4"/>
    <property type="match status" value="1"/>
</dbReference>
<dbReference type="SUPFAM" id="SSF52540">
    <property type="entry name" value="P-loop containing nucleoside triphosphate hydrolases"/>
    <property type="match status" value="2"/>
</dbReference>
<gene>
    <name evidence="12" type="ORF">PSYICH_LOCUS5692</name>
</gene>
<dbReference type="Proteomes" id="UP001153636">
    <property type="component" value="Chromosome 18"/>
</dbReference>
<dbReference type="InterPro" id="IPR036640">
    <property type="entry name" value="ABC1_TM_sf"/>
</dbReference>
<evidence type="ECO:0000256" key="7">
    <source>
        <dbReference type="ARBA" id="ARBA00022989"/>
    </source>
</evidence>
<dbReference type="CDD" id="cd18579">
    <property type="entry name" value="ABC_6TM_ABCC_D1"/>
    <property type="match status" value="1"/>
</dbReference>
<evidence type="ECO:0000256" key="9">
    <source>
        <dbReference type="SAM" id="Phobius"/>
    </source>
</evidence>
<dbReference type="FunFam" id="3.40.50.300:FF:000163">
    <property type="entry name" value="Multidrug resistance-associated protein member 4"/>
    <property type="match status" value="1"/>
</dbReference>
<dbReference type="CDD" id="cd03250">
    <property type="entry name" value="ABCC_MRP_domain1"/>
    <property type="match status" value="1"/>
</dbReference>
<dbReference type="PROSITE" id="PS00211">
    <property type="entry name" value="ABC_TRANSPORTER_1"/>
    <property type="match status" value="2"/>
</dbReference>
<keyword evidence="2" id="KW-0813">Transport</keyword>
<dbReference type="PANTHER" id="PTHR24223">
    <property type="entry name" value="ATP-BINDING CASSETTE SUB-FAMILY C"/>
    <property type="match status" value="1"/>
</dbReference>
<dbReference type="CDD" id="cd03244">
    <property type="entry name" value="ABCC_MRP_domain2"/>
    <property type="match status" value="1"/>
</dbReference>
<dbReference type="InterPro" id="IPR017871">
    <property type="entry name" value="ABC_transporter-like_CS"/>
</dbReference>
<dbReference type="FunFam" id="1.20.1560.10:FF:000026">
    <property type="entry name" value="Multidrug resistance-associated protein lethal(2)03659"/>
    <property type="match status" value="1"/>
</dbReference>
<dbReference type="InterPro" id="IPR044746">
    <property type="entry name" value="ABCC_6TM_D1"/>
</dbReference>
<dbReference type="SUPFAM" id="SSF90123">
    <property type="entry name" value="ABC transporter transmembrane region"/>
    <property type="match status" value="2"/>
</dbReference>
<evidence type="ECO:0000259" key="10">
    <source>
        <dbReference type="PROSITE" id="PS50893"/>
    </source>
</evidence>
<feature type="transmembrane region" description="Helical" evidence="9">
    <location>
        <begin position="130"/>
        <end position="147"/>
    </location>
</feature>
<evidence type="ECO:0000256" key="4">
    <source>
        <dbReference type="ARBA" id="ARBA00022737"/>
    </source>
</evidence>
<evidence type="ECO:0000313" key="13">
    <source>
        <dbReference type="Proteomes" id="UP001153636"/>
    </source>
</evidence>
<keyword evidence="7 9" id="KW-1133">Transmembrane helix</keyword>
<dbReference type="PANTHER" id="PTHR24223:SF448">
    <property type="entry name" value="FI20146P1-RELATED"/>
    <property type="match status" value="1"/>
</dbReference>
<evidence type="ECO:0000256" key="6">
    <source>
        <dbReference type="ARBA" id="ARBA00022840"/>
    </source>
</evidence>
<dbReference type="GO" id="GO:0140359">
    <property type="term" value="F:ABC-type transporter activity"/>
    <property type="evidence" value="ECO:0007669"/>
    <property type="project" value="InterPro"/>
</dbReference>
<dbReference type="InterPro" id="IPR027417">
    <property type="entry name" value="P-loop_NTPase"/>
</dbReference>
<reference evidence="12" key="1">
    <citation type="submission" date="2022-01" db="EMBL/GenBank/DDBJ databases">
        <authorList>
            <person name="King R."/>
        </authorList>
    </citation>
    <scope>NUCLEOTIDE SEQUENCE</scope>
</reference>
<dbReference type="CDD" id="cd18580">
    <property type="entry name" value="ABC_6TM_ABCC_D2"/>
    <property type="match status" value="1"/>
</dbReference>
<dbReference type="InterPro" id="IPR011527">
    <property type="entry name" value="ABC1_TM_dom"/>
</dbReference>